<dbReference type="Gene3D" id="1.10.10.10">
    <property type="entry name" value="Winged helix-like DNA-binding domain superfamily/Winged helix DNA-binding domain"/>
    <property type="match status" value="1"/>
</dbReference>
<dbReference type="Proteomes" id="UP001499852">
    <property type="component" value="Unassembled WGS sequence"/>
</dbReference>
<dbReference type="InterPro" id="IPR009061">
    <property type="entry name" value="DNA-bd_dom_put_sf"/>
</dbReference>
<accession>A0ABP9P770</accession>
<evidence type="ECO:0000256" key="1">
    <source>
        <dbReference type="SAM" id="MobiDB-lite"/>
    </source>
</evidence>
<evidence type="ECO:0000313" key="2">
    <source>
        <dbReference type="EMBL" id="GAA5141059.1"/>
    </source>
</evidence>
<dbReference type="SUPFAM" id="SSF46955">
    <property type="entry name" value="Putative DNA-binding domain"/>
    <property type="match status" value="1"/>
</dbReference>
<feature type="region of interest" description="Disordered" evidence="1">
    <location>
        <begin position="63"/>
        <end position="82"/>
    </location>
</feature>
<feature type="compositionally biased region" description="Polar residues" evidence="1">
    <location>
        <begin position="64"/>
        <end position="82"/>
    </location>
</feature>
<dbReference type="InterPro" id="IPR036388">
    <property type="entry name" value="WH-like_DNA-bd_sf"/>
</dbReference>
<keyword evidence="3" id="KW-1185">Reference proteome</keyword>
<dbReference type="EMBL" id="BAABIA010000004">
    <property type="protein sequence ID" value="GAA5141059.1"/>
    <property type="molecule type" value="Genomic_DNA"/>
</dbReference>
<name>A0ABP9P770_9BACT</name>
<dbReference type="RefSeq" id="WP_345736672.1">
    <property type="nucleotide sequence ID" value="NZ_BAABIA010000004.1"/>
</dbReference>
<proteinExistence type="predicted"/>
<protein>
    <recommendedName>
        <fullName evidence="4">Helix-turn-helix domain-containing protein</fullName>
    </recommendedName>
</protein>
<evidence type="ECO:0008006" key="4">
    <source>
        <dbReference type="Google" id="ProtNLM"/>
    </source>
</evidence>
<comment type="caution">
    <text evidence="2">The sequence shown here is derived from an EMBL/GenBank/DDBJ whole genome shotgun (WGS) entry which is preliminary data.</text>
</comment>
<evidence type="ECO:0000313" key="3">
    <source>
        <dbReference type="Proteomes" id="UP001499852"/>
    </source>
</evidence>
<organism evidence="2 3">
    <name type="scientific">Prosthecobacter algae</name>
    <dbReference type="NCBI Taxonomy" id="1144682"/>
    <lineage>
        <taxon>Bacteria</taxon>
        <taxon>Pseudomonadati</taxon>
        <taxon>Verrucomicrobiota</taxon>
        <taxon>Verrucomicrobiia</taxon>
        <taxon>Verrucomicrobiales</taxon>
        <taxon>Verrucomicrobiaceae</taxon>
        <taxon>Prosthecobacter</taxon>
    </lineage>
</organism>
<sequence length="82" mass="9030">MSPIKPNSQSNRHGDLLTAGRLSQYLGCTQRHIYNLRKRGLPAIVIGDMVRFDLAAVRRWLGAQQKSSAQPKRSTGAATSKP</sequence>
<reference evidence="3" key="1">
    <citation type="journal article" date="2019" name="Int. J. Syst. Evol. Microbiol.">
        <title>The Global Catalogue of Microorganisms (GCM) 10K type strain sequencing project: providing services to taxonomists for standard genome sequencing and annotation.</title>
        <authorList>
            <consortium name="The Broad Institute Genomics Platform"/>
            <consortium name="The Broad Institute Genome Sequencing Center for Infectious Disease"/>
            <person name="Wu L."/>
            <person name="Ma J."/>
        </authorList>
    </citation>
    <scope>NUCLEOTIDE SEQUENCE [LARGE SCALE GENOMIC DNA]</scope>
    <source>
        <strain evidence="3">JCM 18053</strain>
    </source>
</reference>
<gene>
    <name evidence="2" type="ORF">GCM10023213_24650</name>
</gene>